<reference evidence="12" key="1">
    <citation type="journal article" date="2004" name="Nature">
        <title>Genome duplication in the teleost fish Tetraodon nigroviridis reveals the early vertebrate proto-karyotype.</title>
        <authorList>
            <person name="Jaillon O."/>
            <person name="Aury J.-M."/>
            <person name="Brunet F."/>
            <person name="Petit J.-L."/>
            <person name="Stange-Thomann N."/>
            <person name="Mauceli E."/>
            <person name="Bouneau L."/>
            <person name="Fischer C."/>
            <person name="Ozouf-Costaz C."/>
            <person name="Bernot A."/>
            <person name="Nicaud S."/>
            <person name="Jaffe D."/>
            <person name="Fisher S."/>
            <person name="Lutfalla G."/>
            <person name="Dossat C."/>
            <person name="Segurens B."/>
            <person name="Dasilva C."/>
            <person name="Salanoubat M."/>
            <person name="Levy M."/>
            <person name="Boudet N."/>
            <person name="Castellano S."/>
            <person name="Anthouard V."/>
            <person name="Jubin C."/>
            <person name="Castelli V."/>
            <person name="Katinka M."/>
            <person name="Vacherie B."/>
            <person name="Biemont C."/>
            <person name="Skalli Z."/>
            <person name="Cattolico L."/>
            <person name="Poulain J."/>
            <person name="De Berardinis V."/>
            <person name="Cruaud C."/>
            <person name="Duprat S."/>
            <person name="Brottier P."/>
            <person name="Coutanceau J.-P."/>
            <person name="Gouzy J."/>
            <person name="Parra G."/>
            <person name="Lardier G."/>
            <person name="Chapple C."/>
            <person name="McKernan K.J."/>
            <person name="McEwan P."/>
            <person name="Bosak S."/>
            <person name="Kellis M."/>
            <person name="Volff J.-N."/>
            <person name="Guigo R."/>
            <person name="Zody M.C."/>
            <person name="Mesirov J."/>
            <person name="Lindblad-Toh K."/>
            <person name="Birren B."/>
            <person name="Nusbaum C."/>
            <person name="Kahn D."/>
            <person name="Robinson-Rechavi M."/>
            <person name="Laudet V."/>
            <person name="Schachter V."/>
            <person name="Quetier F."/>
            <person name="Saurin W."/>
            <person name="Scarpelli C."/>
            <person name="Wincker P."/>
            <person name="Lander E.S."/>
            <person name="Weissenbach J."/>
            <person name="Roest Crollius H."/>
        </authorList>
    </citation>
    <scope>NUCLEOTIDE SEQUENCE [LARGE SCALE GENOMIC DNA]</scope>
</reference>
<dbReference type="SMART" id="SM00248">
    <property type="entry name" value="ANK"/>
    <property type="match status" value="8"/>
</dbReference>
<organism evidence="12">
    <name type="scientific">Tetraodon nigroviridis</name>
    <name type="common">Spotted green pufferfish</name>
    <name type="synonym">Chelonodon nigroviridis</name>
    <dbReference type="NCBI Taxonomy" id="99883"/>
    <lineage>
        <taxon>Eukaryota</taxon>
        <taxon>Metazoa</taxon>
        <taxon>Chordata</taxon>
        <taxon>Craniata</taxon>
        <taxon>Vertebrata</taxon>
        <taxon>Euteleostomi</taxon>
        <taxon>Actinopterygii</taxon>
        <taxon>Neopterygii</taxon>
        <taxon>Teleostei</taxon>
        <taxon>Neoteleostei</taxon>
        <taxon>Acanthomorphata</taxon>
        <taxon>Eupercaria</taxon>
        <taxon>Tetraodontiformes</taxon>
        <taxon>Tetradontoidea</taxon>
        <taxon>Tetraodontidae</taxon>
        <taxon>Tetraodon</taxon>
    </lineage>
</organism>
<dbReference type="SUPFAM" id="SSF52540">
    <property type="entry name" value="P-loop containing nucleoside triphosphate hydrolases"/>
    <property type="match status" value="1"/>
</dbReference>
<dbReference type="InterPro" id="IPR027417">
    <property type="entry name" value="P-loop_NTPase"/>
</dbReference>
<feature type="repeat" description="ANK" evidence="8">
    <location>
        <begin position="841"/>
        <end position="873"/>
    </location>
</feature>
<feature type="repeat" description="ANK" evidence="8">
    <location>
        <begin position="595"/>
        <end position="627"/>
    </location>
</feature>
<feature type="repeat" description="ANK" evidence="8">
    <location>
        <begin position="808"/>
        <end position="840"/>
    </location>
</feature>
<evidence type="ECO:0000256" key="1">
    <source>
        <dbReference type="ARBA" id="ARBA00022553"/>
    </source>
</evidence>
<dbReference type="Pfam" id="PF25520">
    <property type="entry name" value="AAA_lid_TANC1"/>
    <property type="match status" value="1"/>
</dbReference>
<reference evidence="12" key="2">
    <citation type="submission" date="2004-02" db="EMBL/GenBank/DDBJ databases">
        <authorList>
            <consortium name="Genoscope"/>
            <consortium name="Whitehead Institute Centre for Genome Research"/>
        </authorList>
    </citation>
    <scope>NUCLEOTIDE SEQUENCE</scope>
</reference>
<dbReference type="Gene3D" id="1.25.40.10">
    <property type="entry name" value="Tetratricopeptide repeat domain"/>
    <property type="match status" value="1"/>
</dbReference>
<dbReference type="Gene3D" id="1.25.40.20">
    <property type="entry name" value="Ankyrin repeat-containing domain"/>
    <property type="match status" value="3"/>
</dbReference>
<feature type="domain" description="TANC1/2-like AAA+ ATPase lid" evidence="10">
    <location>
        <begin position="275"/>
        <end position="369"/>
    </location>
</feature>
<feature type="repeat" description="ANK" evidence="8">
    <location>
        <begin position="775"/>
        <end position="807"/>
    </location>
</feature>
<evidence type="ECO:0000256" key="2">
    <source>
        <dbReference type="ARBA" id="ARBA00022737"/>
    </source>
</evidence>
<dbReference type="Pfam" id="PF12796">
    <property type="entry name" value="Ank_2"/>
    <property type="match status" value="3"/>
</dbReference>
<dbReference type="InterPro" id="IPR036770">
    <property type="entry name" value="Ankyrin_rpt-contain_sf"/>
</dbReference>
<dbReference type="Pfam" id="PF25521">
    <property type="entry name" value="WHD_TANC1"/>
    <property type="match status" value="1"/>
</dbReference>
<dbReference type="PRINTS" id="PR01415">
    <property type="entry name" value="ANKYRIN"/>
</dbReference>
<evidence type="ECO:0000256" key="7">
    <source>
        <dbReference type="ARBA" id="ARBA00038259"/>
    </source>
</evidence>
<evidence type="ECO:0000259" key="11">
    <source>
        <dbReference type="Pfam" id="PF25521"/>
    </source>
</evidence>
<feature type="repeat" description="ANK" evidence="8">
    <location>
        <begin position="742"/>
        <end position="774"/>
    </location>
</feature>
<dbReference type="SUPFAM" id="SSF48403">
    <property type="entry name" value="Ankyrin repeat"/>
    <property type="match status" value="1"/>
</dbReference>
<dbReference type="PROSITE" id="PS50005">
    <property type="entry name" value="TPR"/>
    <property type="match status" value="1"/>
</dbReference>
<dbReference type="PROSITE" id="PS50297">
    <property type="entry name" value="ANK_REP_REGION"/>
    <property type="match status" value="5"/>
</dbReference>
<feature type="domain" description="TANC1/2-like winged helix" evidence="11">
    <location>
        <begin position="373"/>
        <end position="525"/>
    </location>
</feature>
<dbReference type="GO" id="GO:0098794">
    <property type="term" value="C:postsynapse"/>
    <property type="evidence" value="ECO:0007669"/>
    <property type="project" value="UniProtKB-SubCell"/>
</dbReference>
<evidence type="ECO:0000256" key="8">
    <source>
        <dbReference type="PROSITE-ProRule" id="PRU00023"/>
    </source>
</evidence>
<feature type="non-terminal residue" evidence="12">
    <location>
        <position position="1091"/>
    </location>
</feature>
<proteinExistence type="inferred from homology"/>
<gene>
    <name evidence="12" type="ORF">GSTENG00017991001</name>
</gene>
<comment type="similarity">
    <text evidence="7">Belongs to the TANC family.</text>
</comment>
<evidence type="ECO:0000256" key="4">
    <source>
        <dbReference type="ARBA" id="ARBA00023018"/>
    </source>
</evidence>
<dbReference type="PANTHER" id="PTHR24166:SF23">
    <property type="entry name" value="PROTEIN TANC1"/>
    <property type="match status" value="1"/>
</dbReference>
<dbReference type="InterPro" id="IPR011990">
    <property type="entry name" value="TPR-like_helical_dom_sf"/>
</dbReference>
<protein>
    <submittedName>
        <fullName evidence="12">(spotted green pufferfish) hypothetical protein</fullName>
    </submittedName>
</protein>
<comment type="caution">
    <text evidence="12">The sequence shown here is derived from an EMBL/GenBank/DDBJ whole genome shotgun (WGS) entry which is preliminary data.</text>
</comment>
<evidence type="ECO:0000256" key="3">
    <source>
        <dbReference type="ARBA" id="ARBA00022803"/>
    </source>
</evidence>
<accession>Q4SHU9</accession>
<name>Q4SHU9_TETNG</name>
<dbReference type="PROSITE" id="PS50088">
    <property type="entry name" value="ANK_REPEAT"/>
    <property type="match status" value="5"/>
</dbReference>
<dbReference type="EMBL" id="CAAE01014581">
    <property type="protein sequence ID" value="CAF99783.1"/>
    <property type="molecule type" value="Genomic_DNA"/>
</dbReference>
<comment type="subcellular location">
    <subcellularLocation>
        <location evidence="6">Postsynapse</location>
    </subcellularLocation>
</comment>
<evidence type="ECO:0000256" key="9">
    <source>
        <dbReference type="PROSITE-ProRule" id="PRU00339"/>
    </source>
</evidence>
<evidence type="ECO:0000259" key="10">
    <source>
        <dbReference type="Pfam" id="PF25520"/>
    </source>
</evidence>
<dbReference type="InterPro" id="IPR058056">
    <property type="entry name" value="WH_TANC1/2"/>
</dbReference>
<evidence type="ECO:0000256" key="6">
    <source>
        <dbReference type="ARBA" id="ARBA00034110"/>
    </source>
</evidence>
<keyword evidence="1" id="KW-0597">Phosphoprotein</keyword>
<evidence type="ECO:0000256" key="5">
    <source>
        <dbReference type="ARBA" id="ARBA00023043"/>
    </source>
</evidence>
<sequence>MLLLGRLMPFKQADVMLKPLLFEVPGITAETPFVGREWVFTRLEEVLRKTSSCEGRGAVVVGNAGSGKTAIIWRLVTLSCHGMSTLQGGPSIPQSPSSSPKCGDRQGKAACKELANFPANQSAAAGASDGAADRKEPVRSLAAKVVAYHFCQADNTYTCLVPEFVHSIAALLARAPQFTPYRELLTPPLPSERGILEPIASLRKERKLPEEDYIILVDSLNEAEFHKPDYGDTIATFITKIVSKFPPWLKMVVTVRTGLVEITTLLPFSGISLDILQDSSDLGADLSDYIHHRVNSSTQVAANVTTPTGSAPDQLLLSKFSSHLSTRSHGSILYLQLTLDLFHKGHLVLKGGNYLVVPVSLSEVYLLMCRVSFPDKEAFERILPVLNVALASLHPLTDEQMFRALNAGSVKGELEWKDFQQRLESLAGFMVKRRDGTRMLCHPSFREWLVWRADGESSDFLCEPRSGHALLAFMFSRQEGKLNRQQTMELGHHILKAHIFKGLSKKTGVSSSVLQAMWVNCSTDSLSAALASLRNLYTPNIKVSRLLMLGGASTSWCTEVIGHAPILAVHAHLGHVEMVGLLLEMGAPVEGTTDSGMTPLCLAAAAGHADIVSLLCKKGAKVGHTDKNGQCALVHAALKGHAEIISIFLGQDWGAEMTSDAQQQQPGDQNVTQKTQAVQQALTAAASLGHTQARISPEQQQILTRPMFGFLLALSAASGRGRMEVCAFLLEHGPNLEIANRRGMVPLLSATKHGHTQVAELLLKQGADINVSDKLGRTALMLAAAEGHHSTVELLLSKGPPLSSADQEGLTALTWACLKGQKGIVQLLLEAGADLNQPDRQGRTPLDLAALNGDADTVHCLVEHGAVLERTDNGGARDRTSGCQNPALVASLLKKASKTGHATWAMASSKPDILLILLQKLMEEGNILYKKGRMKEAGQRYQYALRKLPREGQGDEPKGFKDLRVSLYLNLSRCRRKTNDFGIAEEFATKALELKPRSYEAYYARARAKRSSRYKRYLPFSNSFLQELASLQSFRRNDVFIIKSSCSLVSRQFAAALADLHEAARLAPSNREIRRLLVRVEEECKHYQRAS</sequence>
<feature type="repeat" description="TPR" evidence="9">
    <location>
        <begin position="965"/>
        <end position="998"/>
    </location>
</feature>
<keyword evidence="3 9" id="KW-0802">TPR repeat</keyword>
<dbReference type="KEGG" id="tng:GSTEN00017991G001"/>
<keyword evidence="4" id="KW-0770">Synapse</keyword>
<keyword evidence="2" id="KW-0677">Repeat</keyword>
<dbReference type="InterPro" id="IPR002110">
    <property type="entry name" value="Ankyrin_rpt"/>
</dbReference>
<evidence type="ECO:0000313" key="12">
    <source>
        <dbReference type="EMBL" id="CAF99783.1"/>
    </source>
</evidence>
<dbReference type="InterPro" id="IPR019734">
    <property type="entry name" value="TPR_rpt"/>
</dbReference>
<dbReference type="SUPFAM" id="SSF48452">
    <property type="entry name" value="TPR-like"/>
    <property type="match status" value="1"/>
</dbReference>
<dbReference type="OrthoDB" id="5958958at2759"/>
<dbReference type="InterPro" id="IPR050889">
    <property type="entry name" value="Dendritic_Spine_Reg/Scaffold"/>
</dbReference>
<dbReference type="AlphaFoldDB" id="Q4SHU9"/>
<keyword evidence="5 8" id="KW-0040">ANK repeat</keyword>
<dbReference type="PANTHER" id="PTHR24166">
    <property type="entry name" value="ROLLING PEBBLES, ISOFORM B"/>
    <property type="match status" value="1"/>
</dbReference>
<dbReference type="InterPro" id="IPR058018">
    <property type="entry name" value="AAA_lid_TANC1/2"/>
</dbReference>